<accession>A0A833R487</accession>
<sequence>MVSSLSSINAVASNFIQCKQSQTNVSKFIVRSTLGTSSDSRENQVNPSNNEKLHVSRRVSFGIGAIALFPQLQTGPARADEEVTDNGWWITSHPLPVPTVTSKITNEETGKRSFVQNGIYMAKILPEGSAYRLKQCAFDLLAMKDLIYQGDVWPHIRRYLCLKSTFMYYDFDIVINAATDEQKPPLTNLANRLFDNAEMLLEAVVKKDEPLTKSIYADSEVILQEVMAKLAKFSI</sequence>
<evidence type="ECO:0000256" key="3">
    <source>
        <dbReference type="ARBA" id="ARBA00022640"/>
    </source>
</evidence>
<evidence type="ECO:0000256" key="2">
    <source>
        <dbReference type="ARBA" id="ARBA00022528"/>
    </source>
</evidence>
<evidence type="ECO:0000256" key="7">
    <source>
        <dbReference type="ARBA" id="ARBA00035649"/>
    </source>
</evidence>
<reference evidence="8" key="1">
    <citation type="submission" date="2020-01" db="EMBL/GenBank/DDBJ databases">
        <title>Genome sequence of Kobresia littledalei, the first chromosome-level genome in the family Cyperaceae.</title>
        <authorList>
            <person name="Qu G."/>
        </authorList>
    </citation>
    <scope>NUCLEOTIDE SEQUENCE</scope>
    <source>
        <strain evidence="8">C.B.Clarke</strain>
        <tissue evidence="8">Leaf</tissue>
    </source>
</reference>
<evidence type="ECO:0000256" key="6">
    <source>
        <dbReference type="ARBA" id="ARBA00023136"/>
    </source>
</evidence>
<evidence type="ECO:0000256" key="5">
    <source>
        <dbReference type="ARBA" id="ARBA00023078"/>
    </source>
</evidence>
<dbReference type="GO" id="GO:0019898">
    <property type="term" value="C:extrinsic component of membrane"/>
    <property type="evidence" value="ECO:0007669"/>
    <property type="project" value="InterPro"/>
</dbReference>
<dbReference type="AlphaFoldDB" id="A0A833R487"/>
<dbReference type="PANTHER" id="PTHR33399">
    <property type="entry name" value="OXYGEN-EVOLVING ENHANCER PROTEIN 3-1, CHLOROPLASTIC"/>
    <property type="match status" value="1"/>
</dbReference>
<comment type="caution">
    <text evidence="8">The sequence shown here is derived from an EMBL/GenBank/DDBJ whole genome shotgun (WGS) entry which is preliminary data.</text>
</comment>
<evidence type="ECO:0000313" key="8">
    <source>
        <dbReference type="EMBL" id="KAF3332971.1"/>
    </source>
</evidence>
<dbReference type="Proteomes" id="UP000623129">
    <property type="component" value="Unassembled WGS sequence"/>
</dbReference>
<dbReference type="GO" id="GO:0009535">
    <property type="term" value="C:chloroplast thylakoid membrane"/>
    <property type="evidence" value="ECO:0007669"/>
    <property type="project" value="UniProtKB-SubCell"/>
</dbReference>
<keyword evidence="2" id="KW-0150">Chloroplast</keyword>
<proteinExistence type="inferred from homology"/>
<dbReference type="GO" id="GO:0009654">
    <property type="term" value="C:photosystem II oxygen evolving complex"/>
    <property type="evidence" value="ECO:0007669"/>
    <property type="project" value="InterPro"/>
</dbReference>
<gene>
    <name evidence="8" type="ORF">FCM35_KLT02548</name>
</gene>
<organism evidence="8 9">
    <name type="scientific">Carex littledalei</name>
    <dbReference type="NCBI Taxonomy" id="544730"/>
    <lineage>
        <taxon>Eukaryota</taxon>
        <taxon>Viridiplantae</taxon>
        <taxon>Streptophyta</taxon>
        <taxon>Embryophyta</taxon>
        <taxon>Tracheophyta</taxon>
        <taxon>Spermatophyta</taxon>
        <taxon>Magnoliopsida</taxon>
        <taxon>Liliopsida</taxon>
        <taxon>Poales</taxon>
        <taxon>Cyperaceae</taxon>
        <taxon>Cyperoideae</taxon>
        <taxon>Cariceae</taxon>
        <taxon>Carex</taxon>
        <taxon>Carex subgen. Euthyceras</taxon>
    </lineage>
</organism>
<keyword evidence="4" id="KW-0809">Transit peptide</keyword>
<protein>
    <submittedName>
        <fullName evidence="8">PsbQ-like protein 2</fullName>
    </submittedName>
</protein>
<evidence type="ECO:0000313" key="9">
    <source>
        <dbReference type="Proteomes" id="UP000623129"/>
    </source>
</evidence>
<dbReference type="OrthoDB" id="783722at2759"/>
<dbReference type="SUPFAM" id="SSF101112">
    <property type="entry name" value="Oxygen-evolving enhancer protein 3"/>
    <property type="match status" value="1"/>
</dbReference>
<dbReference type="GO" id="GO:0009767">
    <property type="term" value="P:photosynthetic electron transport chain"/>
    <property type="evidence" value="ECO:0007669"/>
    <property type="project" value="TreeGrafter"/>
</dbReference>
<dbReference type="InterPro" id="IPR023222">
    <property type="entry name" value="PsbQ-like_dom_sf"/>
</dbReference>
<comment type="subcellular location">
    <subcellularLocation>
        <location evidence="1">Plastid</location>
        <location evidence="1">Chloroplast thylakoid membrane</location>
    </subcellularLocation>
</comment>
<keyword evidence="5" id="KW-0793">Thylakoid</keyword>
<dbReference type="Pfam" id="PF05757">
    <property type="entry name" value="PsbQ"/>
    <property type="match status" value="1"/>
</dbReference>
<dbReference type="Gene3D" id="1.20.120.290">
    <property type="entry name" value="Oxygen-evolving enhancer protein 3 (PsbQ), four-helix up-down bundle"/>
    <property type="match status" value="1"/>
</dbReference>
<dbReference type="GO" id="GO:0005509">
    <property type="term" value="F:calcium ion binding"/>
    <property type="evidence" value="ECO:0007669"/>
    <property type="project" value="InterPro"/>
</dbReference>
<keyword evidence="6" id="KW-0472">Membrane</keyword>
<name>A0A833R487_9POAL</name>
<dbReference type="InterPro" id="IPR054099">
    <property type="entry name" value="PSII_PsbQ_pln"/>
</dbReference>
<dbReference type="EMBL" id="SWLB01000011">
    <property type="protein sequence ID" value="KAF3332971.1"/>
    <property type="molecule type" value="Genomic_DNA"/>
</dbReference>
<dbReference type="InterPro" id="IPR008797">
    <property type="entry name" value="PSII_PsbQ"/>
</dbReference>
<evidence type="ECO:0000256" key="1">
    <source>
        <dbReference type="ARBA" id="ARBA00004334"/>
    </source>
</evidence>
<dbReference type="PANTHER" id="PTHR33399:SF2">
    <property type="entry name" value="PHOTOSYNTHETIC NDH SUBUNIT OF LUMENAL LOCATION 3, CHLOROPLASTIC"/>
    <property type="match status" value="1"/>
</dbReference>
<comment type="similarity">
    <text evidence="7">Belongs to the PsbQ family.</text>
</comment>
<keyword evidence="3" id="KW-0934">Plastid</keyword>
<keyword evidence="9" id="KW-1185">Reference proteome</keyword>
<evidence type="ECO:0000256" key="4">
    <source>
        <dbReference type="ARBA" id="ARBA00022946"/>
    </source>
</evidence>